<keyword evidence="1" id="KW-0175">Coiled coil</keyword>
<accession>D8LZM4</accession>
<organism evidence="2">
    <name type="scientific">Blastocystis hominis</name>
    <dbReference type="NCBI Taxonomy" id="12968"/>
    <lineage>
        <taxon>Eukaryota</taxon>
        <taxon>Sar</taxon>
        <taxon>Stramenopiles</taxon>
        <taxon>Bigyra</taxon>
        <taxon>Opalozoa</taxon>
        <taxon>Opalinata</taxon>
        <taxon>Blastocystidae</taxon>
        <taxon>Blastocystis</taxon>
    </lineage>
</organism>
<dbReference type="EMBL" id="FN668641">
    <property type="protein sequence ID" value="CBK21263.2"/>
    <property type="molecule type" value="Genomic_DNA"/>
</dbReference>
<evidence type="ECO:0000313" key="3">
    <source>
        <dbReference type="Proteomes" id="UP000008312"/>
    </source>
</evidence>
<name>D8LZM4_BLAHO</name>
<dbReference type="Proteomes" id="UP000008312">
    <property type="component" value="Unassembled WGS sequence"/>
</dbReference>
<evidence type="ECO:0000313" key="2">
    <source>
        <dbReference type="EMBL" id="CBK21263.2"/>
    </source>
</evidence>
<feature type="coiled-coil region" evidence="1">
    <location>
        <begin position="18"/>
        <end position="45"/>
    </location>
</feature>
<sequence length="314" mass="36446">MSSKQIGEVQDQLYKEMYEKFVQLIAELTNLVDESQRKIVEYKSNLETSVIPQSLVDEFLEQRRVLINGIVKKVEEANCFFPIIDFVDKALDEVESSLNRFEEQCTTVFNTCQDRRPKKGFSLFNKKEQSGTDVPPPIWVHPDYIFNADAMITQMKQIRDISEAGMHSRLHDASPVCSNKQIAQQTTPSFFLSFFLLSRRLLPFQLRHRSRLRLFVLRLASLPFSLPFSLHLQHSAQRANDPRAAHPFLHPQEELGLLQRREHAENALHLLVHRFDVVFHLLLHAVHDVQDRRDVLLLTQQTPATPHNPLLLLV</sequence>
<proteinExistence type="predicted"/>
<dbReference type="OrthoDB" id="199153at2759"/>
<evidence type="ECO:0000256" key="1">
    <source>
        <dbReference type="SAM" id="Coils"/>
    </source>
</evidence>
<gene>
    <name evidence="2" type="ORF">GSBLH_T00001449001</name>
</gene>
<dbReference type="AlphaFoldDB" id="D8LZM4"/>
<reference evidence="2" key="1">
    <citation type="submission" date="2010-02" db="EMBL/GenBank/DDBJ databases">
        <title>Sequencing and annotation of the Blastocystis hominis genome.</title>
        <authorList>
            <person name="Wincker P."/>
        </authorList>
    </citation>
    <scope>NUCLEOTIDE SEQUENCE</scope>
    <source>
        <strain evidence="2">Singapore isolate B</strain>
    </source>
</reference>
<keyword evidence="3" id="KW-1185">Reference proteome</keyword>
<dbReference type="InParanoid" id="D8LZM4"/>
<protein>
    <submittedName>
        <fullName evidence="2">Uncharacterized protein</fullName>
    </submittedName>
</protein>
<dbReference type="RefSeq" id="XP_012895311.1">
    <property type="nucleotide sequence ID" value="XM_013039857.1"/>
</dbReference>
<dbReference type="GeneID" id="24918703"/>